<evidence type="ECO:0000313" key="3">
    <source>
        <dbReference type="Proteomes" id="UP000033163"/>
    </source>
</evidence>
<dbReference type="RefSeq" id="WP_020431273.1">
    <property type="nucleotide sequence ID" value="NZ_AGBD01001239.1"/>
</dbReference>
<dbReference type="Proteomes" id="UP000033163">
    <property type="component" value="Chromosome I"/>
</dbReference>
<feature type="domain" description="4Fe-4S ferredoxin-type" evidence="1">
    <location>
        <begin position="210"/>
        <end position="241"/>
    </location>
</feature>
<dbReference type="PROSITE" id="PS51379">
    <property type="entry name" value="4FE4S_FER_2"/>
    <property type="match status" value="1"/>
</dbReference>
<dbReference type="HOGENOM" id="CLU_061526_0_0_9"/>
<accession>A0A0E4H9U3</accession>
<dbReference type="PANTHER" id="PTHR42827">
    <property type="entry name" value="IRON-SULFUR CLUSTER-BINDING PROTEIN-RELATED"/>
    <property type="match status" value="1"/>
</dbReference>
<protein>
    <submittedName>
        <fullName evidence="2">Iron-sulfur cluster-binding protein</fullName>
    </submittedName>
</protein>
<evidence type="ECO:0000313" key="2">
    <source>
        <dbReference type="EMBL" id="CQR55381.1"/>
    </source>
</evidence>
<proteinExistence type="predicted"/>
<dbReference type="InterPro" id="IPR017896">
    <property type="entry name" value="4Fe4S_Fe-S-bd"/>
</dbReference>
<sequence length="292" mass="31745">MVVSTLDMRALIAAEMKTYVSEDEGNFCEELQSPYFEDPIVQFAAAHDSLFEEYKRVVGPDHATPQEAFERSFGTGSFDEGTVISVVLPISEKIRKANRAQKARASKEWALLRTFGDEYFIRSARQHLAGYLTGLGYRAVAPLDTEWYSINGAAGGPVSNWSERHIAYAAGLGTFSINDGFISEKGIAIRLLSVVTDLQVPPDMRASSVLGHTGNCLLCSKGICGVCITRCPVQAISKEGGHDKIACMKFVYGEESREWAVLNGGEAKSGAGCGLCQTKVPCESRNPMRAAR</sequence>
<dbReference type="PATRIC" id="fig|1073571.4.peg.3174"/>
<name>A0A0E4H9U3_9BACL</name>
<organism evidence="2 3">
    <name type="scientific">Paenibacillus riograndensis SBR5</name>
    <dbReference type="NCBI Taxonomy" id="1073571"/>
    <lineage>
        <taxon>Bacteria</taxon>
        <taxon>Bacillati</taxon>
        <taxon>Bacillota</taxon>
        <taxon>Bacilli</taxon>
        <taxon>Bacillales</taxon>
        <taxon>Paenibacillaceae</taxon>
        <taxon>Paenibacillus</taxon>
        <taxon>Paenibacillus sonchi group</taxon>
    </lineage>
</organism>
<dbReference type="PANTHER" id="PTHR42827:SF1">
    <property type="entry name" value="IRON-SULFUR CLUSTER-BINDING PROTEIN"/>
    <property type="match status" value="1"/>
</dbReference>
<reference evidence="3" key="1">
    <citation type="submission" date="2015-03" db="EMBL/GenBank/DDBJ databases">
        <authorList>
            <person name="Wibberg D."/>
        </authorList>
    </citation>
    <scope>NUCLEOTIDE SEQUENCE [LARGE SCALE GENOMIC DNA]</scope>
</reference>
<gene>
    <name evidence="2" type="ORF">PRIO_2978</name>
</gene>
<dbReference type="EMBL" id="LN831776">
    <property type="protein sequence ID" value="CQR55381.1"/>
    <property type="molecule type" value="Genomic_DNA"/>
</dbReference>
<evidence type="ECO:0000259" key="1">
    <source>
        <dbReference type="PROSITE" id="PS51379"/>
    </source>
</evidence>
<dbReference type="KEGG" id="pri:PRIO_2978"/>
<dbReference type="AlphaFoldDB" id="A0A0E4H9U3"/>